<accession>A0ACC0ZHR3</accession>
<organism evidence="1 2">
    <name type="scientific">Pistacia integerrima</name>
    <dbReference type="NCBI Taxonomy" id="434235"/>
    <lineage>
        <taxon>Eukaryota</taxon>
        <taxon>Viridiplantae</taxon>
        <taxon>Streptophyta</taxon>
        <taxon>Embryophyta</taxon>
        <taxon>Tracheophyta</taxon>
        <taxon>Spermatophyta</taxon>
        <taxon>Magnoliopsida</taxon>
        <taxon>eudicotyledons</taxon>
        <taxon>Gunneridae</taxon>
        <taxon>Pentapetalae</taxon>
        <taxon>rosids</taxon>
        <taxon>malvids</taxon>
        <taxon>Sapindales</taxon>
        <taxon>Anacardiaceae</taxon>
        <taxon>Pistacia</taxon>
    </lineage>
</organism>
<evidence type="ECO:0000313" key="2">
    <source>
        <dbReference type="Proteomes" id="UP001163603"/>
    </source>
</evidence>
<keyword evidence="2" id="KW-1185">Reference proteome</keyword>
<dbReference type="EMBL" id="CM047736">
    <property type="protein sequence ID" value="KAJ0051673.1"/>
    <property type="molecule type" value="Genomic_DNA"/>
</dbReference>
<evidence type="ECO:0000313" key="1">
    <source>
        <dbReference type="EMBL" id="KAJ0051673.1"/>
    </source>
</evidence>
<gene>
    <name evidence="1" type="ORF">Pint_00877</name>
</gene>
<proteinExistence type="predicted"/>
<protein>
    <submittedName>
        <fullName evidence="1">Uncharacterized protein</fullName>
    </submittedName>
</protein>
<name>A0ACC0ZHR3_9ROSI</name>
<sequence>MKLSSLISARPVLITVFTLLAFVVLLLPSLLIAPYWYKMIQRIKQDVDLDTYNLHLGLQSEIESVSKLLHPMNSMATNLARVISSSLNGTEISFSKIETKVAPSFFEAFSTIPHISQISYIGLDGFFFSYYIDNNQTLAVFSNSSFSLQSSVTRKNYTWYRQPVDIITGRVYGEAIIIPTSSINTTWLQEALNSTTGYASLGTGWNKAGNSLFLNTVSVRGIRGAVSLGFPVKTITDFYTAGINLFGGSLSMTTIDGEVLVEGLPNTRMIVTHDSISLLLKKTNGQQLSHVEYVSCTPGNAITNIVKIAETDYNIYCSPLEIAGVKSVYALAVPQKGLVSLVHKTSKFALILLALMITSVVISVLSFVFMMVRGAKREMHLCAALIKQMEATQQAERKSMNKSTAFASASHDIRASLAGITGLIGISYNEVAPGSDLETNLRQMDGCAKDLLNLLNSILDTSKIEAGKMKLVDEDFNLSEFLEDVVDLYHPVGMKKGVDVMLDPYDGSVIKFAHVKGDRGKLKQILSNLLSNAVKFTSEGHISVRAWVRKPSLETSMLASNRNGLLQRLSRLFYKSNEANDDLRVVNAARNNPNAMEFVFEVSDTGKGIPKDKQKLVFENYVQVKDGQGGTGLGLGIVQSLVRLMGGDIGIVDKAPGERGTCFRFNVFLSVSDQTSSGDNIKGDTELRDDFASSSTQYHQHQHHMGLTISAPTPGLTIRTPSPRLTILSSSPKLGGSQVVLLISNEERLRISQTFMESLGINVSVVNQWERLQSLLKKMKSKLNHSPHGSFRKSDISFRSNISSSSSKDVPLSAMEGTDHKLPAYKRRGAAFVLLVIDANSGPFEELCNAVTEFRRGLQCYCKVVWLGKPTSRSSHFDEGEMLDPTDEIITKPFHGSRLCKIIKFLPEFGGTLSQGNSARSMRKSRFQVGETSRDPSQSYAKSSYVRSKIETPEEGISNSEKSKDRNLPTQTEIEEEYGEASDGKPLSGKRILVADDSPLLRRLAAQSLENLGATVDSCENGEEALQKVRVGLAPDILPYDFILMDCEMPKMDGKEATKQIRKEEKRYGVHIPIIALTAHGSGDVADEIILAGMDVHLVKPLNKEHLMEAIRYIHNKGYV</sequence>
<comment type="caution">
    <text evidence="1">The sequence shown here is derived from an EMBL/GenBank/DDBJ whole genome shotgun (WGS) entry which is preliminary data.</text>
</comment>
<reference evidence="2" key="1">
    <citation type="journal article" date="2023" name="G3 (Bethesda)">
        <title>Genome assembly and association tests identify interacting loci associated with vigor, precocity, and sex in interspecific pistachio rootstocks.</title>
        <authorList>
            <person name="Palmer W."/>
            <person name="Jacygrad E."/>
            <person name="Sagayaradj S."/>
            <person name="Cavanaugh K."/>
            <person name="Han R."/>
            <person name="Bertier L."/>
            <person name="Beede B."/>
            <person name="Kafkas S."/>
            <person name="Golino D."/>
            <person name="Preece J."/>
            <person name="Michelmore R."/>
        </authorList>
    </citation>
    <scope>NUCLEOTIDE SEQUENCE [LARGE SCALE GENOMIC DNA]</scope>
</reference>
<dbReference type="Proteomes" id="UP001163603">
    <property type="component" value="Chromosome 1"/>
</dbReference>